<evidence type="ECO:0000313" key="3">
    <source>
        <dbReference type="Proteomes" id="UP000316714"/>
    </source>
</evidence>
<sequence length="224" mass="25236" precursor="true">MGRFLLSVLLAGLLASDAWGDYASTHLYELIGQADLIAAGSIKEVDDQTFLLEVEDLVVGEARNNGVRIKRFRDWPCAWRWSEYSAGQRVLVFAKREGRELRLIGAGGEGESPIVDGLVYCQFVCPVGPSATFAEREVATIRYRDLRSAIIEYRKLFRLVPAKQAVRTIGAERGYFPFEAVNFLGDATAMMSFSDRSPLHQMLFDQTLREKRRLRSKRPSAPID</sequence>
<reference evidence="2 3" key="1">
    <citation type="submission" date="2019-02" db="EMBL/GenBank/DDBJ databases">
        <title>Deep-cultivation of Planctomycetes and their phenomic and genomic characterization uncovers novel biology.</title>
        <authorList>
            <person name="Wiegand S."/>
            <person name="Jogler M."/>
            <person name="Boedeker C."/>
            <person name="Pinto D."/>
            <person name="Vollmers J."/>
            <person name="Rivas-Marin E."/>
            <person name="Kohn T."/>
            <person name="Peeters S.H."/>
            <person name="Heuer A."/>
            <person name="Rast P."/>
            <person name="Oberbeckmann S."/>
            <person name="Bunk B."/>
            <person name="Jeske O."/>
            <person name="Meyerdierks A."/>
            <person name="Storesund J.E."/>
            <person name="Kallscheuer N."/>
            <person name="Luecker S."/>
            <person name="Lage O.M."/>
            <person name="Pohl T."/>
            <person name="Merkel B.J."/>
            <person name="Hornburger P."/>
            <person name="Mueller R.-W."/>
            <person name="Bruemmer F."/>
            <person name="Labrenz M."/>
            <person name="Spormann A.M."/>
            <person name="Op Den Camp H."/>
            <person name="Overmann J."/>
            <person name="Amann R."/>
            <person name="Jetten M.S.M."/>
            <person name="Mascher T."/>
            <person name="Medema M.H."/>
            <person name="Devos D.P."/>
            <person name="Kaster A.-K."/>
            <person name="Ovreas L."/>
            <person name="Rohde M."/>
            <person name="Galperin M.Y."/>
            <person name="Jogler C."/>
        </authorList>
    </citation>
    <scope>NUCLEOTIDE SEQUENCE [LARGE SCALE GENOMIC DNA]</scope>
    <source>
        <strain evidence="2 3">KOR34</strain>
    </source>
</reference>
<dbReference type="OrthoDB" id="647779at2"/>
<gene>
    <name evidence="2" type="ORF">KOR34_49310</name>
</gene>
<proteinExistence type="predicted"/>
<dbReference type="EMBL" id="SIHJ01000005">
    <property type="protein sequence ID" value="TWT30372.1"/>
    <property type="molecule type" value="Genomic_DNA"/>
</dbReference>
<dbReference type="AlphaFoldDB" id="A0A5C5UY22"/>
<evidence type="ECO:0000313" key="2">
    <source>
        <dbReference type="EMBL" id="TWT30372.1"/>
    </source>
</evidence>
<keyword evidence="1" id="KW-0732">Signal</keyword>
<accession>A0A5C5UY22</accession>
<evidence type="ECO:0000256" key="1">
    <source>
        <dbReference type="SAM" id="SignalP"/>
    </source>
</evidence>
<organism evidence="2 3">
    <name type="scientific">Posidoniimonas corsicana</name>
    <dbReference type="NCBI Taxonomy" id="1938618"/>
    <lineage>
        <taxon>Bacteria</taxon>
        <taxon>Pseudomonadati</taxon>
        <taxon>Planctomycetota</taxon>
        <taxon>Planctomycetia</taxon>
        <taxon>Pirellulales</taxon>
        <taxon>Lacipirellulaceae</taxon>
        <taxon>Posidoniimonas</taxon>
    </lineage>
</organism>
<protein>
    <submittedName>
        <fullName evidence="2">Uncharacterized protein</fullName>
    </submittedName>
</protein>
<dbReference type="RefSeq" id="WP_146568725.1">
    <property type="nucleotide sequence ID" value="NZ_SIHJ01000005.1"/>
</dbReference>
<feature type="chain" id="PRO_5023139430" evidence="1">
    <location>
        <begin position="21"/>
        <end position="224"/>
    </location>
</feature>
<name>A0A5C5UY22_9BACT</name>
<keyword evidence="3" id="KW-1185">Reference proteome</keyword>
<comment type="caution">
    <text evidence="2">The sequence shown here is derived from an EMBL/GenBank/DDBJ whole genome shotgun (WGS) entry which is preliminary data.</text>
</comment>
<feature type="signal peptide" evidence="1">
    <location>
        <begin position="1"/>
        <end position="20"/>
    </location>
</feature>
<dbReference type="Proteomes" id="UP000316714">
    <property type="component" value="Unassembled WGS sequence"/>
</dbReference>